<dbReference type="KEGG" id="awu:BEN71_14410"/>
<dbReference type="AlphaFoldDB" id="A0A385C7X7"/>
<dbReference type="STRING" id="1879050.GCA_001696605_03014"/>
<organism evidence="1 2">
    <name type="scientific">Acinetobacter wuhouensis</name>
    <dbReference type="NCBI Taxonomy" id="1879050"/>
    <lineage>
        <taxon>Bacteria</taxon>
        <taxon>Pseudomonadati</taxon>
        <taxon>Pseudomonadota</taxon>
        <taxon>Gammaproteobacteria</taxon>
        <taxon>Moraxellales</taxon>
        <taxon>Moraxellaceae</taxon>
        <taxon>Acinetobacter</taxon>
    </lineage>
</organism>
<evidence type="ECO:0000313" key="1">
    <source>
        <dbReference type="EMBL" id="AYO53458.1"/>
    </source>
</evidence>
<evidence type="ECO:0000313" key="2">
    <source>
        <dbReference type="Proteomes" id="UP000279962"/>
    </source>
</evidence>
<reference evidence="1 2" key="1">
    <citation type="submission" date="2018-10" db="EMBL/GenBank/DDBJ databases">
        <title>The complete genome of Acinetobacter wuhouensis strain WCHAW010062.</title>
        <authorList>
            <person name="Hu Y."/>
            <person name="Long H."/>
            <person name="Feng Y."/>
            <person name="Zong Z."/>
        </authorList>
    </citation>
    <scope>NUCLEOTIDE SEQUENCE [LARGE SCALE GENOMIC DNA]</scope>
    <source>
        <strain evidence="1 2">WCHAW010062</strain>
    </source>
</reference>
<gene>
    <name evidence="1" type="ORF">CDG68_07260</name>
</gene>
<dbReference type="OrthoDB" id="6712073at2"/>
<protein>
    <submittedName>
        <fullName evidence="1">Uncharacterized protein</fullName>
    </submittedName>
</protein>
<dbReference type="Proteomes" id="UP000279962">
    <property type="component" value="Chromosome"/>
</dbReference>
<sequence length="60" mass="7004">MNKFIVGDKVKIAIQPEVVFEISKVNHDHSYEIQYHLSDQQVLQYDNIAAEMLQKVENSQ</sequence>
<dbReference type="EMBL" id="CP033133">
    <property type="protein sequence ID" value="AYO53458.1"/>
    <property type="molecule type" value="Genomic_DNA"/>
</dbReference>
<proteinExistence type="predicted"/>
<dbReference type="RefSeq" id="WP_068975778.1">
    <property type="nucleotide sequence ID" value="NZ_CP031716.1"/>
</dbReference>
<accession>A0A385C7X7</accession>
<name>A0A385C7X7_9GAMM</name>